<keyword evidence="1" id="KW-1133">Transmembrane helix</keyword>
<proteinExistence type="predicted"/>
<feature type="transmembrane region" description="Helical" evidence="1">
    <location>
        <begin position="61"/>
        <end position="79"/>
    </location>
</feature>
<evidence type="ECO:0000313" key="2">
    <source>
        <dbReference type="EMBL" id="SDE33070.1"/>
    </source>
</evidence>
<feature type="transmembrane region" description="Helical" evidence="1">
    <location>
        <begin position="85"/>
        <end position="105"/>
    </location>
</feature>
<keyword evidence="1" id="KW-0812">Transmembrane</keyword>
<dbReference type="STRING" id="227084.SAMN05421855_101127"/>
<reference evidence="2 3" key="1">
    <citation type="submission" date="2016-10" db="EMBL/GenBank/DDBJ databases">
        <authorList>
            <person name="de Groot N.N."/>
        </authorList>
    </citation>
    <scope>NUCLEOTIDE SEQUENCE [LARGE SCALE GENOMIC DNA]</scope>
    <source>
        <strain evidence="2 3">DSM 16195</strain>
    </source>
</reference>
<protein>
    <submittedName>
        <fullName evidence="2">Uncharacterized hydrophobic domain-containing protein</fullName>
    </submittedName>
</protein>
<feature type="transmembrane region" description="Helical" evidence="1">
    <location>
        <begin position="259"/>
        <end position="280"/>
    </location>
</feature>
<feature type="transmembrane region" description="Helical" evidence="1">
    <location>
        <begin position="215"/>
        <end position="238"/>
    </location>
</feature>
<evidence type="ECO:0000256" key="1">
    <source>
        <dbReference type="SAM" id="Phobius"/>
    </source>
</evidence>
<dbReference type="Pfam" id="PF04087">
    <property type="entry name" value="DUF389"/>
    <property type="match status" value="1"/>
</dbReference>
<dbReference type="InterPro" id="IPR005240">
    <property type="entry name" value="DUF389"/>
</dbReference>
<evidence type="ECO:0000313" key="3">
    <source>
        <dbReference type="Proteomes" id="UP000199321"/>
    </source>
</evidence>
<dbReference type="OrthoDB" id="9790659at2"/>
<keyword evidence="3" id="KW-1185">Reference proteome</keyword>
<gene>
    <name evidence="2" type="ORF">SAMN05421855_101127</name>
</gene>
<sequence length="483" mass="54203">MHNQFKTEDSNDQNKAALKKDAQGLFQSLKKFFVELLDFRADTDRESTVEAIKGDIPLKGATAWILVCSIFVASVGLNANSTAVVIGAMLISPLMGPILGIGLSLAINDIDTLKKSLINFGIMILLSVLTAFLFFWLFPLREESSELLARTKPDIRDVLIAFFGGLALIIARTKKGTIASVIFGVAIATALMPPLCTVGYGLAEAFTDNSKGLNFAMGAMYLFIINTIFIALATFIVLKLLRFPMIKYVNSKRRKNIARVASFLAILVMVPATFTFINVLRESAFNNSAKEFIEKELDALPNAAYMKKYATYHFRENDISTIELTSFGTDQIASSTLDILKNRLLSYSALEDTKLLINQNVKDNNFQDEVRYMEELRSRDSLDLLTKNQKIIYLEEKVSRLSRLEDDMIPFESICAEAKINYDNIETLSYSNTLVSNFKKIDTLTIFNVTWGAGSTVESVKKDKKKLYEWLKYKLKKDTLVVK</sequence>
<keyword evidence="1" id="KW-0472">Membrane</keyword>
<dbReference type="EMBL" id="FNBA01000001">
    <property type="protein sequence ID" value="SDE33070.1"/>
    <property type="molecule type" value="Genomic_DNA"/>
</dbReference>
<dbReference type="AlphaFoldDB" id="A0A1G7C2S7"/>
<name>A0A1G7C2S7_9FLAO</name>
<organism evidence="2 3">
    <name type="scientific">Ulvibacter litoralis</name>
    <dbReference type="NCBI Taxonomy" id="227084"/>
    <lineage>
        <taxon>Bacteria</taxon>
        <taxon>Pseudomonadati</taxon>
        <taxon>Bacteroidota</taxon>
        <taxon>Flavobacteriia</taxon>
        <taxon>Flavobacteriales</taxon>
        <taxon>Flavobacteriaceae</taxon>
        <taxon>Ulvibacter</taxon>
    </lineage>
</organism>
<feature type="transmembrane region" description="Helical" evidence="1">
    <location>
        <begin position="117"/>
        <end position="138"/>
    </location>
</feature>
<dbReference type="PANTHER" id="PTHR20992:SF9">
    <property type="entry name" value="AT15442P-RELATED"/>
    <property type="match status" value="1"/>
</dbReference>
<dbReference type="Proteomes" id="UP000199321">
    <property type="component" value="Unassembled WGS sequence"/>
</dbReference>
<dbReference type="RefSeq" id="WP_093139387.1">
    <property type="nucleotide sequence ID" value="NZ_BMWO01000001.1"/>
</dbReference>
<feature type="transmembrane region" description="Helical" evidence="1">
    <location>
        <begin position="181"/>
        <end position="203"/>
    </location>
</feature>
<feature type="transmembrane region" description="Helical" evidence="1">
    <location>
        <begin position="158"/>
        <end position="174"/>
    </location>
</feature>
<dbReference type="PANTHER" id="PTHR20992">
    <property type="entry name" value="AT15442P-RELATED"/>
    <property type="match status" value="1"/>
</dbReference>
<accession>A0A1G7C2S7</accession>